<name>A0A931YDT5_9BACT</name>
<evidence type="ECO:0000313" key="1">
    <source>
        <dbReference type="EMBL" id="MBI2466103.1"/>
    </source>
</evidence>
<feature type="non-terminal residue" evidence="1">
    <location>
        <position position="1"/>
    </location>
</feature>
<comment type="caution">
    <text evidence="1">The sequence shown here is derived from an EMBL/GenBank/DDBJ whole genome shotgun (WGS) entry which is preliminary data.</text>
</comment>
<dbReference type="AlphaFoldDB" id="A0A931YDT5"/>
<organism evidence="1 2">
    <name type="scientific">Candidatus Sungiibacteriota bacterium</name>
    <dbReference type="NCBI Taxonomy" id="2750080"/>
    <lineage>
        <taxon>Bacteria</taxon>
        <taxon>Candidatus Sungiibacteriota</taxon>
    </lineage>
</organism>
<sequence length="208" mass="23079">LLPTLLTYDRIETIESPIRDNIDYLNINPDEIVGLTVKKLDVLESTVSEPYSFTDLTQDLGLKIPLSISRELDDKFDLFIFGGNTFDQNECARAKNQPPSCYGPRLGLALKTANPVQLATAFRTWEKTMTTDLKALVLSKIGNAAMPGFQTGNYQSQIIHYKNLPLNTVTVEYVLAGDVLIITTSKSSMLKALDALATTEEPILYESE</sequence>
<evidence type="ECO:0000313" key="2">
    <source>
        <dbReference type="Proteomes" id="UP000709672"/>
    </source>
</evidence>
<gene>
    <name evidence="1" type="ORF">HYV66_02665</name>
</gene>
<proteinExistence type="predicted"/>
<accession>A0A931YDT5</accession>
<protein>
    <submittedName>
        <fullName evidence="1">Uncharacterized protein</fullName>
    </submittedName>
</protein>
<reference evidence="1" key="1">
    <citation type="submission" date="2020-07" db="EMBL/GenBank/DDBJ databases">
        <title>Huge and variable diversity of episymbiotic CPR bacteria and DPANN archaea in groundwater ecosystems.</title>
        <authorList>
            <person name="He C.Y."/>
            <person name="Keren R."/>
            <person name="Whittaker M."/>
            <person name="Farag I.F."/>
            <person name="Doudna J."/>
            <person name="Cate J.H.D."/>
            <person name="Banfield J.F."/>
        </authorList>
    </citation>
    <scope>NUCLEOTIDE SEQUENCE</scope>
    <source>
        <strain evidence="1">NC_groundwater_418_Ag_B-0.1um_45_10</strain>
    </source>
</reference>
<dbReference type="Proteomes" id="UP000709672">
    <property type="component" value="Unassembled WGS sequence"/>
</dbReference>
<dbReference type="EMBL" id="JACPHQ010000034">
    <property type="protein sequence ID" value="MBI2466103.1"/>
    <property type="molecule type" value="Genomic_DNA"/>
</dbReference>